<proteinExistence type="predicted"/>
<dbReference type="AlphaFoldDB" id="A0AAV4BP90"/>
<name>A0AAV4BP90_9GAST</name>
<feature type="compositionally biased region" description="Polar residues" evidence="1">
    <location>
        <begin position="92"/>
        <end position="106"/>
    </location>
</feature>
<comment type="caution">
    <text evidence="2">The sequence shown here is derived from an EMBL/GenBank/DDBJ whole genome shotgun (WGS) entry which is preliminary data.</text>
</comment>
<evidence type="ECO:0000256" key="1">
    <source>
        <dbReference type="SAM" id="MobiDB-lite"/>
    </source>
</evidence>
<evidence type="ECO:0000313" key="2">
    <source>
        <dbReference type="EMBL" id="GFO21919.1"/>
    </source>
</evidence>
<evidence type="ECO:0000313" key="3">
    <source>
        <dbReference type="Proteomes" id="UP000735302"/>
    </source>
</evidence>
<accession>A0AAV4BP90</accession>
<reference evidence="2 3" key="1">
    <citation type="journal article" date="2021" name="Elife">
        <title>Chloroplast acquisition without the gene transfer in kleptoplastic sea slugs, Plakobranchus ocellatus.</title>
        <authorList>
            <person name="Maeda T."/>
            <person name="Takahashi S."/>
            <person name="Yoshida T."/>
            <person name="Shimamura S."/>
            <person name="Takaki Y."/>
            <person name="Nagai Y."/>
            <person name="Toyoda A."/>
            <person name="Suzuki Y."/>
            <person name="Arimoto A."/>
            <person name="Ishii H."/>
            <person name="Satoh N."/>
            <person name="Nishiyama T."/>
            <person name="Hasebe M."/>
            <person name="Maruyama T."/>
            <person name="Minagawa J."/>
            <person name="Obokata J."/>
            <person name="Shigenobu S."/>
        </authorList>
    </citation>
    <scope>NUCLEOTIDE SEQUENCE [LARGE SCALE GENOMIC DNA]</scope>
</reference>
<protein>
    <submittedName>
        <fullName evidence="2">Uncharacterized protein</fullName>
    </submittedName>
</protein>
<keyword evidence="3" id="KW-1185">Reference proteome</keyword>
<organism evidence="2 3">
    <name type="scientific">Plakobranchus ocellatus</name>
    <dbReference type="NCBI Taxonomy" id="259542"/>
    <lineage>
        <taxon>Eukaryota</taxon>
        <taxon>Metazoa</taxon>
        <taxon>Spiralia</taxon>
        <taxon>Lophotrochozoa</taxon>
        <taxon>Mollusca</taxon>
        <taxon>Gastropoda</taxon>
        <taxon>Heterobranchia</taxon>
        <taxon>Euthyneura</taxon>
        <taxon>Panpulmonata</taxon>
        <taxon>Sacoglossa</taxon>
        <taxon>Placobranchoidea</taxon>
        <taxon>Plakobranchidae</taxon>
        <taxon>Plakobranchus</taxon>
    </lineage>
</organism>
<feature type="region of interest" description="Disordered" evidence="1">
    <location>
        <begin position="92"/>
        <end position="116"/>
    </location>
</feature>
<dbReference type="EMBL" id="BLXT01005315">
    <property type="protein sequence ID" value="GFO21919.1"/>
    <property type="molecule type" value="Genomic_DNA"/>
</dbReference>
<sequence>MGVATVPITTAAPAPRHSAVALALSVIGRLLVPRNPRLPSPSPHVALRAEEVTVSAEMPPGVTAEIRRSDWYPAKPRPKIYPATRTEMGISSSPVGFKMTNGSQNLPKKLKVGRLQ</sequence>
<gene>
    <name evidence="2" type="ORF">PoB_004842400</name>
</gene>
<dbReference type="Proteomes" id="UP000735302">
    <property type="component" value="Unassembled WGS sequence"/>
</dbReference>